<accession>A0ABP6NCK1</accession>
<evidence type="ECO:0000313" key="1">
    <source>
        <dbReference type="EMBL" id="GAA3143507.1"/>
    </source>
</evidence>
<comment type="caution">
    <text evidence="1">The sequence shown here is derived from an EMBL/GenBank/DDBJ whole genome shotgun (WGS) entry which is preliminary data.</text>
</comment>
<gene>
    <name evidence="1" type="ORF">GCM10010449_73830</name>
</gene>
<proteinExistence type="predicted"/>
<dbReference type="EMBL" id="BAAAUG010000177">
    <property type="protein sequence ID" value="GAA3143507.1"/>
    <property type="molecule type" value="Genomic_DNA"/>
</dbReference>
<organism evidence="1 2">
    <name type="scientific">Streptomyces rectiviolaceus</name>
    <dbReference type="NCBI Taxonomy" id="332591"/>
    <lineage>
        <taxon>Bacteria</taxon>
        <taxon>Bacillati</taxon>
        <taxon>Actinomycetota</taxon>
        <taxon>Actinomycetes</taxon>
        <taxon>Kitasatosporales</taxon>
        <taxon>Streptomycetaceae</taxon>
        <taxon>Streptomyces</taxon>
    </lineage>
</organism>
<reference evidence="2" key="1">
    <citation type="journal article" date="2019" name="Int. J. Syst. Evol. Microbiol.">
        <title>The Global Catalogue of Microorganisms (GCM) 10K type strain sequencing project: providing services to taxonomists for standard genome sequencing and annotation.</title>
        <authorList>
            <consortium name="The Broad Institute Genomics Platform"/>
            <consortium name="The Broad Institute Genome Sequencing Center for Infectious Disease"/>
            <person name="Wu L."/>
            <person name="Ma J."/>
        </authorList>
    </citation>
    <scope>NUCLEOTIDE SEQUENCE [LARGE SCALE GENOMIC DNA]</scope>
    <source>
        <strain evidence="2">JCM 9092</strain>
    </source>
</reference>
<keyword evidence="2" id="KW-1185">Reference proteome</keyword>
<name>A0ABP6NCK1_9ACTN</name>
<sequence length="43" mass="4703">MGIYPAGEVRRALVHVAADNNVPLMTENLYDGTDRVTDAISRT</sequence>
<evidence type="ECO:0000313" key="2">
    <source>
        <dbReference type="Proteomes" id="UP001501637"/>
    </source>
</evidence>
<dbReference type="RefSeq" id="WP_344528839.1">
    <property type="nucleotide sequence ID" value="NZ_BAAAUG010000177.1"/>
</dbReference>
<protein>
    <submittedName>
        <fullName evidence="1">Uncharacterized protein</fullName>
    </submittedName>
</protein>
<dbReference type="Proteomes" id="UP001501637">
    <property type="component" value="Unassembled WGS sequence"/>
</dbReference>